<dbReference type="Proteomes" id="UP000007115">
    <property type="component" value="Unassembled WGS sequence"/>
</dbReference>
<dbReference type="PROSITE" id="PS50118">
    <property type="entry name" value="HMG_BOX_2"/>
    <property type="match status" value="1"/>
</dbReference>
<keyword evidence="4" id="KW-1185">Reference proteome</keyword>
<dbReference type="RefSeq" id="XP_013955608.1">
    <property type="nucleotide sequence ID" value="XM_014100133.1"/>
</dbReference>
<dbReference type="InterPro" id="IPR036910">
    <property type="entry name" value="HMG_box_dom_sf"/>
</dbReference>
<evidence type="ECO:0000256" key="1">
    <source>
        <dbReference type="PROSITE-ProRule" id="PRU00267"/>
    </source>
</evidence>
<evidence type="ECO:0000259" key="2">
    <source>
        <dbReference type="PROSITE" id="PS50118"/>
    </source>
</evidence>
<dbReference type="InterPro" id="IPR009071">
    <property type="entry name" value="HMG_box_dom"/>
</dbReference>
<dbReference type="OrthoDB" id="6247875at2759"/>
<dbReference type="GeneID" id="25795219"/>
<name>G9MVT8_HYPVG</name>
<dbReference type="Gene3D" id="1.10.30.10">
    <property type="entry name" value="High mobility group box domain"/>
    <property type="match status" value="1"/>
</dbReference>
<comment type="caution">
    <text evidence="3">The sequence shown here is derived from an EMBL/GenBank/DDBJ whole genome shotgun (WGS) entry which is preliminary data.</text>
</comment>
<feature type="non-terminal residue" evidence="3">
    <location>
        <position position="1"/>
    </location>
</feature>
<gene>
    <name evidence="3" type="ORF">TRIVIDRAFT_52649</name>
</gene>
<keyword evidence="1" id="KW-0238">DNA-binding</keyword>
<proteinExistence type="predicted"/>
<evidence type="ECO:0000313" key="4">
    <source>
        <dbReference type="Proteomes" id="UP000007115"/>
    </source>
</evidence>
<accession>G9MVT8</accession>
<dbReference type="GO" id="GO:0005634">
    <property type="term" value="C:nucleus"/>
    <property type="evidence" value="ECO:0007669"/>
    <property type="project" value="UniProtKB-UniRule"/>
</dbReference>
<organism evidence="3 4">
    <name type="scientific">Hypocrea virens (strain Gv29-8 / FGSC 10586)</name>
    <name type="common">Gliocladium virens</name>
    <name type="synonym">Trichoderma virens</name>
    <dbReference type="NCBI Taxonomy" id="413071"/>
    <lineage>
        <taxon>Eukaryota</taxon>
        <taxon>Fungi</taxon>
        <taxon>Dikarya</taxon>
        <taxon>Ascomycota</taxon>
        <taxon>Pezizomycotina</taxon>
        <taxon>Sordariomycetes</taxon>
        <taxon>Hypocreomycetidae</taxon>
        <taxon>Hypocreales</taxon>
        <taxon>Hypocreaceae</taxon>
        <taxon>Trichoderma</taxon>
    </lineage>
</organism>
<dbReference type="VEuPathDB" id="FungiDB:TRIVIDRAFT_52649"/>
<dbReference type="STRING" id="413071.G9MVT8"/>
<dbReference type="Pfam" id="PF00505">
    <property type="entry name" value="HMG_box"/>
    <property type="match status" value="1"/>
</dbReference>
<dbReference type="HOGENOM" id="CLU_3129746_0_0_1"/>
<evidence type="ECO:0000313" key="3">
    <source>
        <dbReference type="EMBL" id="EHK21413.1"/>
    </source>
</evidence>
<dbReference type="EMBL" id="ABDF02000071">
    <property type="protein sequence ID" value="EHK21413.1"/>
    <property type="molecule type" value="Genomic_DNA"/>
</dbReference>
<protein>
    <recommendedName>
        <fullName evidence="2">HMG box domain-containing protein</fullName>
    </recommendedName>
</protein>
<feature type="DNA-binding region" description="HMG box" evidence="1">
    <location>
        <begin position="1"/>
        <end position="50"/>
    </location>
</feature>
<reference evidence="3 4" key="1">
    <citation type="journal article" date="2011" name="Genome Biol.">
        <title>Comparative genome sequence analysis underscores mycoparasitism as the ancestral life style of Trichoderma.</title>
        <authorList>
            <person name="Kubicek C.P."/>
            <person name="Herrera-Estrella A."/>
            <person name="Seidl-Seiboth V."/>
            <person name="Martinez D.A."/>
            <person name="Druzhinina I.S."/>
            <person name="Thon M."/>
            <person name="Zeilinger S."/>
            <person name="Casas-Flores S."/>
            <person name="Horwitz B.A."/>
            <person name="Mukherjee P.K."/>
            <person name="Mukherjee M."/>
            <person name="Kredics L."/>
            <person name="Alcaraz L.D."/>
            <person name="Aerts A."/>
            <person name="Antal Z."/>
            <person name="Atanasova L."/>
            <person name="Cervantes-Badillo M.G."/>
            <person name="Challacombe J."/>
            <person name="Chertkov O."/>
            <person name="McCluskey K."/>
            <person name="Coulpier F."/>
            <person name="Deshpande N."/>
            <person name="von Doehren H."/>
            <person name="Ebbole D.J."/>
            <person name="Esquivel-Naranjo E.U."/>
            <person name="Fekete E."/>
            <person name="Flipphi M."/>
            <person name="Glaser F."/>
            <person name="Gomez-Rodriguez E.Y."/>
            <person name="Gruber S."/>
            <person name="Han C."/>
            <person name="Henrissat B."/>
            <person name="Hermosa R."/>
            <person name="Hernandez-Onate M."/>
            <person name="Karaffa L."/>
            <person name="Kosti I."/>
            <person name="Le Crom S."/>
            <person name="Lindquist E."/>
            <person name="Lucas S."/>
            <person name="Luebeck M."/>
            <person name="Luebeck P.S."/>
            <person name="Margeot A."/>
            <person name="Metz B."/>
            <person name="Misra M."/>
            <person name="Nevalainen H."/>
            <person name="Omann M."/>
            <person name="Packer N."/>
            <person name="Perrone G."/>
            <person name="Uresti-Rivera E.E."/>
            <person name="Salamov A."/>
            <person name="Schmoll M."/>
            <person name="Seiboth B."/>
            <person name="Shapiro H."/>
            <person name="Sukno S."/>
            <person name="Tamayo-Ramos J.A."/>
            <person name="Tisch D."/>
            <person name="Wiest A."/>
            <person name="Wilkinson H.H."/>
            <person name="Zhang M."/>
            <person name="Coutinho P.M."/>
            <person name="Kenerley C.M."/>
            <person name="Monte E."/>
            <person name="Baker S.E."/>
            <person name="Grigoriev I.V."/>
        </authorList>
    </citation>
    <scope>NUCLEOTIDE SEQUENCE [LARGE SCALE GENOMIC DNA]</scope>
    <source>
        <strain evidence="4">Gv29-8 / FGSC 10586</strain>
    </source>
</reference>
<dbReference type="AlphaFoldDB" id="G9MVT8"/>
<dbReference type="GO" id="GO:0003677">
    <property type="term" value="F:DNA binding"/>
    <property type="evidence" value="ECO:0007669"/>
    <property type="project" value="UniProtKB-UniRule"/>
</dbReference>
<feature type="domain" description="HMG box" evidence="2">
    <location>
        <begin position="1"/>
        <end position="50"/>
    </location>
</feature>
<dbReference type="SUPFAM" id="SSF47095">
    <property type="entry name" value="HMG-box"/>
    <property type="match status" value="1"/>
</dbReference>
<dbReference type="InParanoid" id="G9MVT8"/>
<keyword evidence="1" id="KW-0539">Nucleus</keyword>
<sequence>IHRGSDTYILYRKDRHNMVKAANPGITNNEISQMLGRAWNQESTQVRVIG</sequence>